<keyword evidence="1" id="KW-0812">Transmembrane</keyword>
<feature type="transmembrane region" description="Helical" evidence="1">
    <location>
        <begin position="70"/>
        <end position="89"/>
    </location>
</feature>
<feature type="transmembrane region" description="Helical" evidence="1">
    <location>
        <begin position="277"/>
        <end position="309"/>
    </location>
</feature>
<evidence type="ECO:0000256" key="1">
    <source>
        <dbReference type="SAM" id="Phobius"/>
    </source>
</evidence>
<keyword evidence="1" id="KW-0472">Membrane</keyword>
<keyword evidence="1" id="KW-1133">Transmembrane helix</keyword>
<evidence type="ECO:0008006" key="4">
    <source>
        <dbReference type="Google" id="ProtNLM"/>
    </source>
</evidence>
<feature type="transmembrane region" description="Helical" evidence="1">
    <location>
        <begin position="441"/>
        <end position="460"/>
    </location>
</feature>
<feature type="transmembrane region" description="Helical" evidence="1">
    <location>
        <begin position="466"/>
        <end position="486"/>
    </location>
</feature>
<accession>A0AAV3XHG6</accession>
<evidence type="ECO:0000313" key="2">
    <source>
        <dbReference type="EMBL" id="GET40971.1"/>
    </source>
</evidence>
<feature type="transmembrane region" description="Helical" evidence="1">
    <location>
        <begin position="411"/>
        <end position="429"/>
    </location>
</feature>
<proteinExistence type="predicted"/>
<feature type="transmembrane region" description="Helical" evidence="1">
    <location>
        <begin position="227"/>
        <end position="245"/>
    </location>
</feature>
<feature type="transmembrane region" description="Helical" evidence="1">
    <location>
        <begin position="201"/>
        <end position="221"/>
    </location>
</feature>
<dbReference type="Proteomes" id="UP001050975">
    <property type="component" value="Unassembled WGS sequence"/>
</dbReference>
<gene>
    <name evidence="2" type="ORF">MiSe_57830</name>
</gene>
<sequence>MRTLKGWITNNKVVAALAIFLIIEGVFYLLFAHRIVESIYKEESFELLNQFFSGRDQHPLSFYIKRTDRLFIASNALGSCIVLALYASYKQLKNPRRFAELLTQDIKSFIIILYDHKKNIIFLLSLSLLFYVLYLIIGARLIPEFYNYNFFGADHTETIPGWTSREYNQEHKGSHPLILLMVDPLAILLYRLTFSPEKTVVILNCFFGFLAILAASTLFWLLTKNRVITALLTAVLGLSMSHLVFSTLPETYALASCSAIATYVLFLICLANQKIYYIYWIIAGLFSFGVTITNFSQTVICFTALAFTLKKERRAIAILEYVSLVVFFAFILSVIQWRIFPNAKFFFLPETFEKELNYVRITILNQPFLVIQELLKNFFLVNFVAPSPFGSISPQVSSRIVLSFFNRPLEYSFIGYIGAVLWVSLFIAGCLRNMLTIRQNIFLVAVSFSILFNMALHSFFGGNEMFLYSCNFTFLILLLAVNRFWFEKTYFRVGVTILIFLMATNNLMILKQIISG</sequence>
<dbReference type="RefSeq" id="WP_226587201.1">
    <property type="nucleotide sequence ID" value="NZ_BLAY01000105.1"/>
</dbReference>
<dbReference type="AlphaFoldDB" id="A0AAV3XHG6"/>
<feature type="transmembrane region" description="Helical" evidence="1">
    <location>
        <begin position="120"/>
        <end position="142"/>
    </location>
</feature>
<dbReference type="EMBL" id="BLAY01000105">
    <property type="protein sequence ID" value="GET40971.1"/>
    <property type="molecule type" value="Genomic_DNA"/>
</dbReference>
<organism evidence="2 3">
    <name type="scientific">Microseira wollei NIES-4236</name>
    <dbReference type="NCBI Taxonomy" id="2530354"/>
    <lineage>
        <taxon>Bacteria</taxon>
        <taxon>Bacillati</taxon>
        <taxon>Cyanobacteriota</taxon>
        <taxon>Cyanophyceae</taxon>
        <taxon>Oscillatoriophycideae</taxon>
        <taxon>Aerosakkonematales</taxon>
        <taxon>Aerosakkonemataceae</taxon>
        <taxon>Microseira</taxon>
    </lineage>
</organism>
<keyword evidence="3" id="KW-1185">Reference proteome</keyword>
<feature type="transmembrane region" description="Helical" evidence="1">
    <location>
        <begin position="321"/>
        <end position="340"/>
    </location>
</feature>
<feature type="transmembrane region" description="Helical" evidence="1">
    <location>
        <begin position="252"/>
        <end position="271"/>
    </location>
</feature>
<comment type="caution">
    <text evidence="2">The sequence shown here is derived from an EMBL/GenBank/DDBJ whole genome shotgun (WGS) entry which is preliminary data.</text>
</comment>
<reference evidence="2" key="1">
    <citation type="submission" date="2019-10" db="EMBL/GenBank/DDBJ databases">
        <title>Draft genome sequece of Microseira wollei NIES-4236.</title>
        <authorList>
            <person name="Yamaguchi H."/>
            <person name="Suzuki S."/>
            <person name="Kawachi M."/>
        </authorList>
    </citation>
    <scope>NUCLEOTIDE SEQUENCE</scope>
    <source>
        <strain evidence="2">NIES-4236</strain>
    </source>
</reference>
<protein>
    <recommendedName>
        <fullName evidence="4">Glycosyltransferase RgtA/B/C/D-like domain-containing protein</fullName>
    </recommendedName>
</protein>
<feature type="transmembrane region" description="Helical" evidence="1">
    <location>
        <begin position="493"/>
        <end position="514"/>
    </location>
</feature>
<evidence type="ECO:0000313" key="3">
    <source>
        <dbReference type="Proteomes" id="UP001050975"/>
    </source>
</evidence>
<name>A0AAV3XHG6_9CYAN</name>
<feature type="transmembrane region" description="Helical" evidence="1">
    <location>
        <begin position="12"/>
        <end position="31"/>
    </location>
</feature>
<feature type="transmembrane region" description="Helical" evidence="1">
    <location>
        <begin position="177"/>
        <end position="194"/>
    </location>
</feature>